<dbReference type="EMBL" id="JXQV01000013">
    <property type="protein sequence ID" value="KIQ01415.1"/>
    <property type="molecule type" value="Genomic_DNA"/>
</dbReference>
<dbReference type="InterPro" id="IPR050469">
    <property type="entry name" value="Diguanylate_Cyclase"/>
</dbReference>
<feature type="domain" description="GGDEF" evidence="4">
    <location>
        <begin position="246"/>
        <end position="379"/>
    </location>
</feature>
<keyword evidence="3" id="KW-1133">Transmembrane helix</keyword>
<proteinExistence type="predicted"/>
<reference evidence="5 6" key="1">
    <citation type="submission" date="2014-12" db="EMBL/GenBank/DDBJ databases">
        <title>16Stimator: statistical estimation of ribosomal gene copy numbers from draft genome assemblies.</title>
        <authorList>
            <person name="Perisin M.A."/>
            <person name="Vetter M."/>
            <person name="Gilbert J.A."/>
            <person name="Bergelson J."/>
        </authorList>
    </citation>
    <scope>NUCLEOTIDE SEQUENCE [LARGE SCALE GENOMIC DNA]</scope>
    <source>
        <strain evidence="5 6">MEJ076</strain>
    </source>
</reference>
<dbReference type="InterPro" id="IPR043128">
    <property type="entry name" value="Rev_trsase/Diguanyl_cyclase"/>
</dbReference>
<dbReference type="GO" id="GO:0043709">
    <property type="term" value="P:cell adhesion involved in single-species biofilm formation"/>
    <property type="evidence" value="ECO:0007669"/>
    <property type="project" value="TreeGrafter"/>
</dbReference>
<evidence type="ECO:0000256" key="2">
    <source>
        <dbReference type="ARBA" id="ARBA00034247"/>
    </source>
</evidence>
<dbReference type="FunFam" id="3.30.70.270:FF:000001">
    <property type="entry name" value="Diguanylate cyclase domain protein"/>
    <property type="match status" value="1"/>
</dbReference>
<dbReference type="GO" id="GO:0005886">
    <property type="term" value="C:plasma membrane"/>
    <property type="evidence" value="ECO:0007669"/>
    <property type="project" value="TreeGrafter"/>
</dbReference>
<dbReference type="PANTHER" id="PTHR45138">
    <property type="entry name" value="REGULATORY COMPONENTS OF SENSORY TRANSDUCTION SYSTEM"/>
    <property type="match status" value="1"/>
</dbReference>
<feature type="transmembrane region" description="Helical" evidence="3">
    <location>
        <begin position="34"/>
        <end position="58"/>
    </location>
</feature>
<gene>
    <name evidence="5" type="ORF">RU07_15045</name>
</gene>
<dbReference type="Pfam" id="PF00990">
    <property type="entry name" value="GGDEF"/>
    <property type="match status" value="1"/>
</dbReference>
<dbReference type="InterPro" id="IPR029787">
    <property type="entry name" value="Nucleotide_cyclase"/>
</dbReference>
<dbReference type="SUPFAM" id="SSF55073">
    <property type="entry name" value="Nucleotide cyclase"/>
    <property type="match status" value="1"/>
</dbReference>
<dbReference type="InterPro" id="IPR000160">
    <property type="entry name" value="GGDEF_dom"/>
</dbReference>
<organism evidence="5 6">
    <name type="scientific">Agrobacterium tumefaciens</name>
    <dbReference type="NCBI Taxonomy" id="358"/>
    <lineage>
        <taxon>Bacteria</taxon>
        <taxon>Pseudomonadati</taxon>
        <taxon>Pseudomonadota</taxon>
        <taxon>Alphaproteobacteria</taxon>
        <taxon>Hyphomicrobiales</taxon>
        <taxon>Rhizobiaceae</taxon>
        <taxon>Rhizobium/Agrobacterium group</taxon>
        <taxon>Agrobacterium</taxon>
        <taxon>Agrobacterium tumefaciens complex</taxon>
    </lineage>
</organism>
<dbReference type="AlphaFoldDB" id="A0A0D0K032"/>
<feature type="transmembrane region" description="Helical" evidence="3">
    <location>
        <begin position="6"/>
        <end position="27"/>
    </location>
</feature>
<name>A0A0D0K032_AGRTU</name>
<dbReference type="PROSITE" id="PS50887">
    <property type="entry name" value="GGDEF"/>
    <property type="match status" value="1"/>
</dbReference>
<sequence>MLDAKTGMLLWSMETLTLSALLAVVWLHNPAKKYHLCFSTGFACIGIGAILVGLRGVIPNFVSIQIANTIALCAFGLWLAGLLKLENRRIDGWIAIPALIWVAFMFINPVRESMVARIILYHFCAGVGYLMIAGVLLTSKEYISNTRKFLAVALSVQAVMGGLVASIVIPYNTATGQVVPLTGPVALAGAFGFVVIIMIAVKMFMEDASRTLQHLAMTDHMTGTLNRRGLFHAFNTLKARLTGTSRHIAFILFDIDHFKKINDEYGHQWGDEVLVKFCAQAGQIADGQGVMVRMGGEEFACLAECDDPAKAAVLAEAIRIYFSRIVMRTDNREFMATVSAGVYTSPAADADLDTLMIMADRALYGAKKEGRNRTVVREGTINIVIPSDDRDEDPCDNNADRQVAALTRIASIANR</sequence>
<dbReference type="PANTHER" id="PTHR45138:SF9">
    <property type="entry name" value="DIGUANYLATE CYCLASE DGCM-RELATED"/>
    <property type="match status" value="1"/>
</dbReference>
<dbReference type="Proteomes" id="UP000035017">
    <property type="component" value="Unassembled WGS sequence"/>
</dbReference>
<evidence type="ECO:0000313" key="5">
    <source>
        <dbReference type="EMBL" id="KIQ01415.1"/>
    </source>
</evidence>
<evidence type="ECO:0000313" key="6">
    <source>
        <dbReference type="Proteomes" id="UP000035017"/>
    </source>
</evidence>
<feature type="transmembrane region" description="Helical" evidence="3">
    <location>
        <begin position="90"/>
        <end position="107"/>
    </location>
</feature>
<dbReference type="EC" id="2.7.7.65" evidence="1"/>
<evidence type="ECO:0000259" key="4">
    <source>
        <dbReference type="PROSITE" id="PS50887"/>
    </source>
</evidence>
<feature type="transmembrane region" description="Helical" evidence="3">
    <location>
        <begin position="64"/>
        <end position="83"/>
    </location>
</feature>
<accession>A0A0D0K032</accession>
<evidence type="ECO:0000256" key="1">
    <source>
        <dbReference type="ARBA" id="ARBA00012528"/>
    </source>
</evidence>
<dbReference type="GO" id="GO:0052621">
    <property type="term" value="F:diguanylate cyclase activity"/>
    <property type="evidence" value="ECO:0007669"/>
    <property type="project" value="UniProtKB-EC"/>
</dbReference>
<evidence type="ECO:0000256" key="3">
    <source>
        <dbReference type="SAM" id="Phobius"/>
    </source>
</evidence>
<feature type="transmembrane region" description="Helical" evidence="3">
    <location>
        <begin position="119"/>
        <end position="137"/>
    </location>
</feature>
<comment type="caution">
    <text evidence="5">The sequence shown here is derived from an EMBL/GenBank/DDBJ whole genome shotgun (WGS) entry which is preliminary data.</text>
</comment>
<protein>
    <recommendedName>
        <fullName evidence="1">diguanylate cyclase</fullName>
        <ecNumber evidence="1">2.7.7.65</ecNumber>
    </recommendedName>
</protein>
<keyword evidence="3" id="KW-0812">Transmembrane</keyword>
<dbReference type="OrthoDB" id="9812260at2"/>
<feature type="transmembrane region" description="Helical" evidence="3">
    <location>
        <begin position="181"/>
        <end position="201"/>
    </location>
</feature>
<comment type="catalytic activity">
    <reaction evidence="2">
        <text>2 GTP = 3',3'-c-di-GMP + 2 diphosphate</text>
        <dbReference type="Rhea" id="RHEA:24898"/>
        <dbReference type="ChEBI" id="CHEBI:33019"/>
        <dbReference type="ChEBI" id="CHEBI:37565"/>
        <dbReference type="ChEBI" id="CHEBI:58805"/>
        <dbReference type="EC" id="2.7.7.65"/>
    </reaction>
</comment>
<dbReference type="NCBIfam" id="TIGR00254">
    <property type="entry name" value="GGDEF"/>
    <property type="match status" value="1"/>
</dbReference>
<dbReference type="CDD" id="cd01949">
    <property type="entry name" value="GGDEF"/>
    <property type="match status" value="1"/>
</dbReference>
<keyword evidence="3" id="KW-0472">Membrane</keyword>
<dbReference type="Gene3D" id="3.30.70.270">
    <property type="match status" value="1"/>
</dbReference>
<dbReference type="SMART" id="SM00267">
    <property type="entry name" value="GGDEF"/>
    <property type="match status" value="1"/>
</dbReference>
<feature type="transmembrane region" description="Helical" evidence="3">
    <location>
        <begin position="149"/>
        <end position="169"/>
    </location>
</feature>
<dbReference type="GO" id="GO:1902201">
    <property type="term" value="P:negative regulation of bacterial-type flagellum-dependent cell motility"/>
    <property type="evidence" value="ECO:0007669"/>
    <property type="project" value="TreeGrafter"/>
</dbReference>